<protein>
    <submittedName>
        <fullName evidence="2">Efflux transporter, outer membrane factor (OMF) lipoprotein, NodT family</fullName>
    </submittedName>
</protein>
<comment type="caution">
    <text evidence="2">The sequence shown here is derived from an EMBL/GenBank/DDBJ whole genome shotgun (WGS) entry which is preliminary data.</text>
</comment>
<accession>A0A7Z7BAY9</accession>
<evidence type="ECO:0000313" key="2">
    <source>
        <dbReference type="EMBL" id="SDI50106.1"/>
    </source>
</evidence>
<dbReference type="Gene3D" id="2.20.200.10">
    <property type="entry name" value="Outer membrane efflux proteins (OEP)"/>
    <property type="match status" value="1"/>
</dbReference>
<proteinExistence type="inferred from homology"/>
<evidence type="ECO:0000256" key="1">
    <source>
        <dbReference type="ARBA" id="ARBA00007613"/>
    </source>
</evidence>
<sequence length="390" mass="43120">MLQVDMARAQYKVERSARLPTVPISGQLRRQQFNNIALDERYGQNLSVVNLGIEDFELDFFGRLRSLSDAARERLLASDHGKQAARGALIAEVLRAYSLERASDATLACFEAIDVDSATLLAYANRQHQVGLLSTDGLDRQQSESDLAHVRALRAMEEHRAAVRALQILAGYQTMPIETGDITVIAIANASSLDALRNLDSHVLIERPDIQQAEAELRARNADIGAARAAFFPSVRLTTAIGIASTGLGSLFNNSSGEWLFTPQISLPIFNYGRNRANLQLTELRRDAGIVEYEKAIQQAFREAADALDAHSVLIAAEARERGRVTRERKRIDRMDKRTALGLEDKAALLDARVQVNQTNLIYLEAARDLALNEIALFRAFYGVTLPAPI</sequence>
<keyword evidence="3" id="KW-1185">Reference proteome</keyword>
<dbReference type="Gene3D" id="1.20.1600.10">
    <property type="entry name" value="Outer membrane efflux proteins (OEP)"/>
    <property type="match status" value="1"/>
</dbReference>
<dbReference type="PANTHER" id="PTHR30203">
    <property type="entry name" value="OUTER MEMBRANE CATION EFFLUX PROTEIN"/>
    <property type="match status" value="1"/>
</dbReference>
<dbReference type="InterPro" id="IPR010131">
    <property type="entry name" value="MdtP/NodT-like"/>
</dbReference>
<keyword evidence="2" id="KW-0449">Lipoprotein</keyword>
<dbReference type="GO" id="GO:0015562">
    <property type="term" value="F:efflux transmembrane transporter activity"/>
    <property type="evidence" value="ECO:0007669"/>
    <property type="project" value="InterPro"/>
</dbReference>
<organism evidence="2 3">
    <name type="scientific">Paraburkholderia steynii</name>
    <dbReference type="NCBI Taxonomy" id="1245441"/>
    <lineage>
        <taxon>Bacteria</taxon>
        <taxon>Pseudomonadati</taxon>
        <taxon>Pseudomonadota</taxon>
        <taxon>Betaproteobacteria</taxon>
        <taxon>Burkholderiales</taxon>
        <taxon>Burkholderiaceae</taxon>
        <taxon>Paraburkholderia</taxon>
    </lineage>
</organism>
<dbReference type="Pfam" id="PF02321">
    <property type="entry name" value="OEP"/>
    <property type="match status" value="2"/>
</dbReference>
<comment type="similarity">
    <text evidence="1">Belongs to the outer membrane factor (OMF) (TC 1.B.17) family.</text>
</comment>
<evidence type="ECO:0000313" key="3">
    <source>
        <dbReference type="Proteomes" id="UP000198900"/>
    </source>
</evidence>
<dbReference type="EMBL" id="FNDI01000018">
    <property type="protein sequence ID" value="SDI50106.1"/>
    <property type="molecule type" value="Genomic_DNA"/>
</dbReference>
<dbReference type="InterPro" id="IPR003423">
    <property type="entry name" value="OMP_efflux"/>
</dbReference>
<dbReference type="SUPFAM" id="SSF56954">
    <property type="entry name" value="Outer membrane efflux proteins (OEP)"/>
    <property type="match status" value="1"/>
</dbReference>
<gene>
    <name evidence="2" type="ORF">SAMN04487926_11833</name>
</gene>
<reference evidence="2" key="1">
    <citation type="submission" date="2016-10" db="EMBL/GenBank/DDBJ databases">
        <authorList>
            <person name="Varghese N."/>
            <person name="Submissions S."/>
        </authorList>
    </citation>
    <scope>NUCLEOTIDE SEQUENCE [LARGE SCALE GENOMIC DNA]</scope>
    <source>
        <strain evidence="2">YR281</strain>
    </source>
</reference>
<dbReference type="Proteomes" id="UP000198900">
    <property type="component" value="Unassembled WGS sequence"/>
</dbReference>
<name>A0A7Z7BAY9_9BURK</name>
<dbReference type="AlphaFoldDB" id="A0A7Z7BAY9"/>
<dbReference type="PANTHER" id="PTHR30203:SF32">
    <property type="entry name" value="CATION EFFLUX SYSTEM PROTEIN CUSC"/>
    <property type="match status" value="1"/>
</dbReference>